<protein>
    <submittedName>
        <fullName evidence="1">Uncharacterized protein</fullName>
    </submittedName>
</protein>
<keyword evidence="2" id="KW-1185">Reference proteome</keyword>
<name>A0A4Q2ED86_9ACTN</name>
<reference evidence="1 2" key="1">
    <citation type="submission" date="2018-01" db="EMBL/GenBank/DDBJ databases">
        <title>Lactibacter flavus gen. nov., sp. nov., a novel bacterium of the family Propionibacteriaceae isolated from raw milk and dairy products.</title>
        <authorList>
            <person name="Wenning M."/>
            <person name="Breitenwieser F."/>
            <person name="Huptas C."/>
            <person name="von Neubeck M."/>
            <person name="Busse H.-J."/>
            <person name="Scherer S."/>
        </authorList>
    </citation>
    <scope>NUCLEOTIDE SEQUENCE [LARGE SCALE GENOMIC DNA]</scope>
    <source>
        <strain evidence="1 2">VG341</strain>
    </source>
</reference>
<organism evidence="1 2">
    <name type="scientific">Propioniciclava flava</name>
    <dbReference type="NCBI Taxonomy" id="2072026"/>
    <lineage>
        <taxon>Bacteria</taxon>
        <taxon>Bacillati</taxon>
        <taxon>Actinomycetota</taxon>
        <taxon>Actinomycetes</taxon>
        <taxon>Propionibacteriales</taxon>
        <taxon>Propionibacteriaceae</taxon>
        <taxon>Propioniciclava</taxon>
    </lineage>
</organism>
<sequence length="165" mass="18593">MTDFKDLTQWSTSRLLRFYLAILEELLRRGVIRTRNAPAGDLAERVVALAYSGELAPNSEKSWDVRANDGRLLQVKSRVIFPGAHKSQVFSPFRSYEFDACVFVLFDGRNYEISQAIEVPRQSVMDIARRSEWVAASRVRVFADLIAAPGARDVTEAVRLSLASL</sequence>
<comment type="caution">
    <text evidence="1">The sequence shown here is derived from an EMBL/GenBank/DDBJ whole genome shotgun (WGS) entry which is preliminary data.</text>
</comment>
<dbReference type="Proteomes" id="UP000290624">
    <property type="component" value="Unassembled WGS sequence"/>
</dbReference>
<gene>
    <name evidence="1" type="ORF">C1706_11645</name>
</gene>
<evidence type="ECO:0000313" key="1">
    <source>
        <dbReference type="EMBL" id="RXW31520.1"/>
    </source>
</evidence>
<dbReference type="RefSeq" id="WP_129459405.1">
    <property type="nucleotide sequence ID" value="NZ_PPCV01000008.1"/>
</dbReference>
<dbReference type="AlphaFoldDB" id="A0A4Q2ED86"/>
<accession>A0A4Q2ED86</accession>
<dbReference type="OrthoDB" id="4471973at2"/>
<dbReference type="EMBL" id="PPCV01000008">
    <property type="protein sequence ID" value="RXW31520.1"/>
    <property type="molecule type" value="Genomic_DNA"/>
</dbReference>
<evidence type="ECO:0000313" key="2">
    <source>
        <dbReference type="Proteomes" id="UP000290624"/>
    </source>
</evidence>
<proteinExistence type="predicted"/>